<dbReference type="Gene3D" id="3.40.50.10190">
    <property type="entry name" value="BRCT domain"/>
    <property type="match status" value="1"/>
</dbReference>
<evidence type="ECO:0000259" key="8">
    <source>
        <dbReference type="PROSITE" id="PS50969"/>
    </source>
</evidence>
<dbReference type="SMART" id="SM00577">
    <property type="entry name" value="CPDc"/>
    <property type="match status" value="1"/>
</dbReference>
<dbReference type="GO" id="GO:0005634">
    <property type="term" value="C:nucleus"/>
    <property type="evidence" value="ECO:0007669"/>
    <property type="project" value="UniProtKB-SubCell"/>
</dbReference>
<dbReference type="EMBL" id="OIVN01002779">
    <property type="protein sequence ID" value="SPD06356.1"/>
    <property type="molecule type" value="Genomic_DNA"/>
</dbReference>
<dbReference type="NCBIfam" id="TIGR02250">
    <property type="entry name" value="FCP1_euk"/>
    <property type="match status" value="1"/>
</dbReference>
<feature type="region of interest" description="Disordered" evidence="7">
    <location>
        <begin position="1"/>
        <end position="25"/>
    </location>
</feature>
<dbReference type="SUPFAM" id="SSF52113">
    <property type="entry name" value="BRCT domain"/>
    <property type="match status" value="1"/>
</dbReference>
<dbReference type="InterPro" id="IPR036420">
    <property type="entry name" value="BRCT_dom_sf"/>
</dbReference>
<evidence type="ECO:0000256" key="1">
    <source>
        <dbReference type="ARBA" id="ARBA00004123"/>
    </source>
</evidence>
<evidence type="ECO:0000256" key="6">
    <source>
        <dbReference type="RuleBase" id="RU366066"/>
    </source>
</evidence>
<dbReference type="InterPro" id="IPR036412">
    <property type="entry name" value="HAD-like_sf"/>
</dbReference>
<dbReference type="InterPro" id="IPR011947">
    <property type="entry name" value="FCP1_euk"/>
</dbReference>
<dbReference type="InterPro" id="IPR023214">
    <property type="entry name" value="HAD_sf"/>
</dbReference>
<evidence type="ECO:0000256" key="3">
    <source>
        <dbReference type="ARBA" id="ARBA00023242"/>
    </source>
</evidence>
<dbReference type="CDD" id="cd17729">
    <property type="entry name" value="BRCT_CTDP1"/>
    <property type="match status" value="1"/>
</dbReference>
<evidence type="ECO:0000256" key="7">
    <source>
        <dbReference type="SAM" id="MobiDB-lite"/>
    </source>
</evidence>
<dbReference type="Gene3D" id="3.40.50.1000">
    <property type="entry name" value="HAD superfamily/HAD-like"/>
    <property type="match status" value="1"/>
</dbReference>
<dbReference type="PROSITE" id="PS50969">
    <property type="entry name" value="FCP1"/>
    <property type="match status" value="1"/>
</dbReference>
<reference evidence="9" key="1">
    <citation type="submission" date="2018-02" db="EMBL/GenBank/DDBJ databases">
        <authorList>
            <person name="Cohen D.B."/>
            <person name="Kent A.D."/>
        </authorList>
    </citation>
    <scope>NUCLEOTIDE SEQUENCE</scope>
</reference>
<accession>A0A2N9GVF7</accession>
<evidence type="ECO:0000256" key="2">
    <source>
        <dbReference type="ARBA" id="ARBA00022801"/>
    </source>
</evidence>
<comment type="catalytic activity">
    <reaction evidence="5 6">
        <text>O-phospho-L-threonyl-[protein] + H2O = L-threonyl-[protein] + phosphate</text>
        <dbReference type="Rhea" id="RHEA:47004"/>
        <dbReference type="Rhea" id="RHEA-COMP:11060"/>
        <dbReference type="Rhea" id="RHEA-COMP:11605"/>
        <dbReference type="ChEBI" id="CHEBI:15377"/>
        <dbReference type="ChEBI" id="CHEBI:30013"/>
        <dbReference type="ChEBI" id="CHEBI:43474"/>
        <dbReference type="ChEBI" id="CHEBI:61977"/>
        <dbReference type="EC" id="3.1.3.16"/>
    </reaction>
</comment>
<feature type="compositionally biased region" description="Low complexity" evidence="7">
    <location>
        <begin position="12"/>
        <end position="25"/>
    </location>
</feature>
<comment type="function">
    <text evidence="6">This promotes the activity of RNA polymerase II.</text>
</comment>
<sequence>MKIISEKGFPQDSPDMGSSSTSSMGVPDDTCAHPTFLKGNCLVCETKLGKRYGLAFTYIDKDLWLSHDEIARIRKVESEKLLKQRKMVLVLDLDHTLLHTTSEEKYQKTQEELNSQHNSNDGLLISLESWLRMTKLRPYVHKFLKEASTMFEMYIYTKGDRRYALRMAELLDPENVYFNSRIIAYEDLLKKDEKSLDLVLKHERMVLVLDDSNTVWRNHQHNLIPVKRYVYFDSRDKNVVSLSALNTDEDETTGELATILEKLQLIYSLFFHPKFKGDLAHRDVRLILARLGVLQGCKIIFNRRFPTKFKPKNSRLWMMAEELGAICCTSIVANITHEVSLVATAKEYHQAELDKKLMVHPRWLHACYDELERKAEQDFRPIEPMEIISEFTCINSTRSRIEYSS</sequence>
<organism evidence="9">
    <name type="scientific">Fagus sylvatica</name>
    <name type="common">Beechnut</name>
    <dbReference type="NCBI Taxonomy" id="28930"/>
    <lineage>
        <taxon>Eukaryota</taxon>
        <taxon>Viridiplantae</taxon>
        <taxon>Streptophyta</taxon>
        <taxon>Embryophyta</taxon>
        <taxon>Tracheophyta</taxon>
        <taxon>Spermatophyta</taxon>
        <taxon>Magnoliopsida</taxon>
        <taxon>eudicotyledons</taxon>
        <taxon>Gunneridae</taxon>
        <taxon>Pentapetalae</taxon>
        <taxon>rosids</taxon>
        <taxon>fabids</taxon>
        <taxon>Fagales</taxon>
        <taxon>Fagaceae</taxon>
        <taxon>Fagus</taxon>
    </lineage>
</organism>
<name>A0A2N9GVF7_FAGSY</name>
<dbReference type="SUPFAM" id="SSF56784">
    <property type="entry name" value="HAD-like"/>
    <property type="match status" value="1"/>
</dbReference>
<keyword evidence="3 6" id="KW-0539">Nucleus</keyword>
<dbReference type="AlphaFoldDB" id="A0A2N9GVF7"/>
<keyword evidence="2 6" id="KW-0378">Hydrolase</keyword>
<dbReference type="PANTHER" id="PTHR23081:SF36">
    <property type="entry name" value="RNA POLYMERASE II SUBUNIT A C-TERMINAL DOMAIN PHOSPHATASE"/>
    <property type="match status" value="1"/>
</dbReference>
<evidence type="ECO:0000256" key="5">
    <source>
        <dbReference type="ARBA" id="ARBA00048336"/>
    </source>
</evidence>
<dbReference type="InterPro" id="IPR004274">
    <property type="entry name" value="FCP1_dom"/>
</dbReference>
<evidence type="ECO:0000313" key="9">
    <source>
        <dbReference type="EMBL" id="SPD06356.1"/>
    </source>
</evidence>
<proteinExistence type="predicted"/>
<dbReference type="PANTHER" id="PTHR23081">
    <property type="entry name" value="RNA POLYMERASE II CTD PHOSPHATASE"/>
    <property type="match status" value="1"/>
</dbReference>
<comment type="catalytic activity">
    <reaction evidence="4 6">
        <text>O-phospho-L-seryl-[protein] + H2O = L-seryl-[protein] + phosphate</text>
        <dbReference type="Rhea" id="RHEA:20629"/>
        <dbReference type="Rhea" id="RHEA-COMP:9863"/>
        <dbReference type="Rhea" id="RHEA-COMP:11604"/>
        <dbReference type="ChEBI" id="CHEBI:15377"/>
        <dbReference type="ChEBI" id="CHEBI:29999"/>
        <dbReference type="ChEBI" id="CHEBI:43474"/>
        <dbReference type="ChEBI" id="CHEBI:83421"/>
        <dbReference type="EC" id="3.1.3.16"/>
    </reaction>
</comment>
<evidence type="ECO:0000256" key="4">
    <source>
        <dbReference type="ARBA" id="ARBA00047761"/>
    </source>
</evidence>
<gene>
    <name evidence="9" type="ORF">FSB_LOCUS34238</name>
</gene>
<protein>
    <recommendedName>
        <fullName evidence="6">RNA polymerase II C-terminal domain phosphatase-like</fullName>
        <ecNumber evidence="6">3.1.3.16</ecNumber>
    </recommendedName>
</protein>
<feature type="domain" description="FCP1 homology" evidence="8">
    <location>
        <begin position="82"/>
        <end position="249"/>
    </location>
</feature>
<comment type="subcellular location">
    <subcellularLocation>
        <location evidence="1 6">Nucleus</location>
    </subcellularLocation>
</comment>
<dbReference type="GO" id="GO:0008420">
    <property type="term" value="F:RNA polymerase II CTD heptapeptide repeat phosphatase activity"/>
    <property type="evidence" value="ECO:0007669"/>
    <property type="project" value="UniProtKB-UniRule"/>
</dbReference>
<dbReference type="InterPro" id="IPR039189">
    <property type="entry name" value="Fcp1"/>
</dbReference>
<dbReference type="Pfam" id="PF03031">
    <property type="entry name" value="NIF"/>
    <property type="match status" value="1"/>
</dbReference>
<dbReference type="CDD" id="cd07521">
    <property type="entry name" value="HAD_FCP1-like"/>
    <property type="match status" value="1"/>
</dbReference>
<dbReference type="EC" id="3.1.3.16" evidence="6"/>